<gene>
    <name evidence="1" type="ORF">B296_00010812</name>
</gene>
<proteinExistence type="predicted"/>
<organism evidence="1 2">
    <name type="scientific">Ensete ventricosum</name>
    <name type="common">Abyssinian banana</name>
    <name type="synonym">Musa ensete</name>
    <dbReference type="NCBI Taxonomy" id="4639"/>
    <lineage>
        <taxon>Eukaryota</taxon>
        <taxon>Viridiplantae</taxon>
        <taxon>Streptophyta</taxon>
        <taxon>Embryophyta</taxon>
        <taxon>Tracheophyta</taxon>
        <taxon>Spermatophyta</taxon>
        <taxon>Magnoliopsida</taxon>
        <taxon>Liliopsida</taxon>
        <taxon>Zingiberales</taxon>
        <taxon>Musaceae</taxon>
        <taxon>Ensete</taxon>
    </lineage>
</organism>
<evidence type="ECO:0000313" key="1">
    <source>
        <dbReference type="EMBL" id="RRT65124.1"/>
    </source>
</evidence>
<reference evidence="1 2" key="1">
    <citation type="journal article" date="2014" name="Agronomy (Basel)">
        <title>A Draft Genome Sequence for Ensete ventricosum, the Drought-Tolerant Tree Against Hunger.</title>
        <authorList>
            <person name="Harrison J."/>
            <person name="Moore K.A."/>
            <person name="Paszkiewicz K."/>
            <person name="Jones T."/>
            <person name="Grant M."/>
            <person name="Ambacheew D."/>
            <person name="Muzemil S."/>
            <person name="Studholme D.J."/>
        </authorList>
    </citation>
    <scope>NUCLEOTIDE SEQUENCE [LARGE SCALE GENOMIC DNA]</scope>
</reference>
<sequence length="72" mass="7935">MSISVGFQSAVFASFSSLSLRPLAIEVISPLFLPDSDLASRISPTWSFLLANLYFERCSSIGIIFSGIIWNF</sequence>
<dbReference type="AlphaFoldDB" id="A0A426ZMG9"/>
<evidence type="ECO:0000313" key="2">
    <source>
        <dbReference type="Proteomes" id="UP000287651"/>
    </source>
</evidence>
<dbReference type="Proteomes" id="UP000287651">
    <property type="component" value="Unassembled WGS sequence"/>
</dbReference>
<protein>
    <submittedName>
        <fullName evidence="1">Uncharacterized protein</fullName>
    </submittedName>
</protein>
<accession>A0A426ZMG9</accession>
<comment type="caution">
    <text evidence="1">The sequence shown here is derived from an EMBL/GenBank/DDBJ whole genome shotgun (WGS) entry which is preliminary data.</text>
</comment>
<dbReference type="EMBL" id="AMZH03005924">
    <property type="protein sequence ID" value="RRT65124.1"/>
    <property type="molecule type" value="Genomic_DNA"/>
</dbReference>
<name>A0A426ZMG9_ENSVE</name>